<proteinExistence type="predicted"/>
<dbReference type="EMBL" id="FMAR01000010">
    <property type="protein sequence ID" value="SCC48672.1"/>
    <property type="molecule type" value="Genomic_DNA"/>
</dbReference>
<dbReference type="InterPro" id="IPR036890">
    <property type="entry name" value="HATPase_C_sf"/>
</dbReference>
<dbReference type="AlphaFoldDB" id="A0A1C4EYN2"/>
<dbReference type="Gene3D" id="3.30.565.10">
    <property type="entry name" value="Histidine kinase-like ATPase, C-terminal domain"/>
    <property type="match status" value="1"/>
</dbReference>
<sequence length="116" mass="13143">MMDITNHLSLKIARSHARILCKYLPVIEGVPELSYKLFFILISNALKFSHTGSLPLVTNELDIIHDGDLQHVQISMKDTEIGYNAEGAPVKLDAFTHLNSKNDYGNAWLWAFFVKK</sequence>
<gene>
    <name evidence="1" type="ORF">GA0116948_110120</name>
</gene>
<protein>
    <submittedName>
        <fullName evidence="1">Uncharacterized protein</fullName>
    </submittedName>
</protein>
<dbReference type="Proteomes" id="UP000242818">
    <property type="component" value="Unassembled WGS sequence"/>
</dbReference>
<name>A0A1C4EYN2_9BACT</name>
<accession>A0A1C4EYN2</accession>
<reference evidence="1 2" key="1">
    <citation type="submission" date="2016-08" db="EMBL/GenBank/DDBJ databases">
        <authorList>
            <person name="Seilhamer J.J."/>
        </authorList>
    </citation>
    <scope>NUCLEOTIDE SEQUENCE [LARGE SCALE GENOMIC DNA]</scope>
    <source>
        <strain evidence="1 2">A37T2</strain>
    </source>
</reference>
<keyword evidence="2" id="KW-1185">Reference proteome</keyword>
<evidence type="ECO:0000313" key="2">
    <source>
        <dbReference type="Proteomes" id="UP000242818"/>
    </source>
</evidence>
<dbReference type="SUPFAM" id="SSF55874">
    <property type="entry name" value="ATPase domain of HSP90 chaperone/DNA topoisomerase II/histidine kinase"/>
    <property type="match status" value="1"/>
</dbReference>
<dbReference type="RefSeq" id="WP_089713460.1">
    <property type="nucleotide sequence ID" value="NZ_FMAR01000010.1"/>
</dbReference>
<dbReference type="STRING" id="1335309.GA0116948_110120"/>
<evidence type="ECO:0000313" key="1">
    <source>
        <dbReference type="EMBL" id="SCC48672.1"/>
    </source>
</evidence>
<organism evidence="1 2">
    <name type="scientific">Chitinophaga costaii</name>
    <dbReference type="NCBI Taxonomy" id="1335309"/>
    <lineage>
        <taxon>Bacteria</taxon>
        <taxon>Pseudomonadati</taxon>
        <taxon>Bacteroidota</taxon>
        <taxon>Chitinophagia</taxon>
        <taxon>Chitinophagales</taxon>
        <taxon>Chitinophagaceae</taxon>
        <taxon>Chitinophaga</taxon>
    </lineage>
</organism>